<comment type="caution">
    <text evidence="3">The sequence shown here is derived from an EMBL/GenBank/DDBJ whole genome shotgun (WGS) entry which is preliminary data.</text>
</comment>
<reference evidence="3" key="1">
    <citation type="journal article" date="2020" name="Nat. Commun.">
        <title>Large-scale genome sequencing of mycorrhizal fungi provides insights into the early evolution of symbiotic traits.</title>
        <authorList>
            <person name="Miyauchi S."/>
            <person name="Kiss E."/>
            <person name="Kuo A."/>
            <person name="Drula E."/>
            <person name="Kohler A."/>
            <person name="Sanchez-Garcia M."/>
            <person name="Morin E."/>
            <person name="Andreopoulos B."/>
            <person name="Barry K.W."/>
            <person name="Bonito G."/>
            <person name="Buee M."/>
            <person name="Carver A."/>
            <person name="Chen C."/>
            <person name="Cichocki N."/>
            <person name="Clum A."/>
            <person name="Culley D."/>
            <person name="Crous P.W."/>
            <person name="Fauchery L."/>
            <person name="Girlanda M."/>
            <person name="Hayes R.D."/>
            <person name="Keri Z."/>
            <person name="LaButti K."/>
            <person name="Lipzen A."/>
            <person name="Lombard V."/>
            <person name="Magnuson J."/>
            <person name="Maillard F."/>
            <person name="Murat C."/>
            <person name="Nolan M."/>
            <person name="Ohm R.A."/>
            <person name="Pangilinan J."/>
            <person name="Pereira M.F."/>
            <person name="Perotto S."/>
            <person name="Peter M."/>
            <person name="Pfister S."/>
            <person name="Riley R."/>
            <person name="Sitrit Y."/>
            <person name="Stielow J.B."/>
            <person name="Szollosi G."/>
            <person name="Zifcakova L."/>
            <person name="Stursova M."/>
            <person name="Spatafora J.W."/>
            <person name="Tedersoo L."/>
            <person name="Vaario L.M."/>
            <person name="Yamada A."/>
            <person name="Yan M."/>
            <person name="Wang P."/>
            <person name="Xu J."/>
            <person name="Bruns T."/>
            <person name="Baldrian P."/>
            <person name="Vilgalys R."/>
            <person name="Dunand C."/>
            <person name="Henrissat B."/>
            <person name="Grigoriev I.V."/>
            <person name="Hibbett D."/>
            <person name="Nagy L.G."/>
            <person name="Martin F.M."/>
        </authorList>
    </citation>
    <scope>NUCLEOTIDE SEQUENCE</scope>
    <source>
        <strain evidence="3">UH-Tt-Lm1</strain>
    </source>
</reference>
<evidence type="ECO:0000313" key="4">
    <source>
        <dbReference type="Proteomes" id="UP000736335"/>
    </source>
</evidence>
<proteinExistence type="predicted"/>
<feature type="chain" id="PRO_5040450306" evidence="2">
    <location>
        <begin position="31"/>
        <end position="167"/>
    </location>
</feature>
<reference evidence="3" key="2">
    <citation type="submission" date="2020-11" db="EMBL/GenBank/DDBJ databases">
        <authorList>
            <consortium name="DOE Joint Genome Institute"/>
            <person name="Kuo A."/>
            <person name="Miyauchi S."/>
            <person name="Kiss E."/>
            <person name="Drula E."/>
            <person name="Kohler A."/>
            <person name="Sanchez-Garcia M."/>
            <person name="Andreopoulos B."/>
            <person name="Barry K.W."/>
            <person name="Bonito G."/>
            <person name="Buee M."/>
            <person name="Carver A."/>
            <person name="Chen C."/>
            <person name="Cichocki N."/>
            <person name="Clum A."/>
            <person name="Culley D."/>
            <person name="Crous P.W."/>
            <person name="Fauchery L."/>
            <person name="Girlanda M."/>
            <person name="Hayes R."/>
            <person name="Keri Z."/>
            <person name="Labutti K."/>
            <person name="Lipzen A."/>
            <person name="Lombard V."/>
            <person name="Magnuson J."/>
            <person name="Maillard F."/>
            <person name="Morin E."/>
            <person name="Murat C."/>
            <person name="Nolan M."/>
            <person name="Ohm R."/>
            <person name="Pangilinan J."/>
            <person name="Pereira M."/>
            <person name="Perotto S."/>
            <person name="Peter M."/>
            <person name="Riley R."/>
            <person name="Sitrit Y."/>
            <person name="Stielow B."/>
            <person name="Szollosi G."/>
            <person name="Zifcakova L."/>
            <person name="Stursova M."/>
            <person name="Spatafora J.W."/>
            <person name="Tedersoo L."/>
            <person name="Vaario L.-M."/>
            <person name="Yamada A."/>
            <person name="Yan M."/>
            <person name="Wang P."/>
            <person name="Xu J."/>
            <person name="Bruns T."/>
            <person name="Baldrian P."/>
            <person name="Vilgalys R."/>
            <person name="Henrissat B."/>
            <person name="Grigoriev I.V."/>
            <person name="Hibbett D."/>
            <person name="Nagy L.G."/>
            <person name="Martin F.M."/>
        </authorList>
    </citation>
    <scope>NUCLEOTIDE SEQUENCE</scope>
    <source>
        <strain evidence="3">UH-Tt-Lm1</strain>
    </source>
</reference>
<dbReference type="EMBL" id="WIUZ02000009">
    <property type="protein sequence ID" value="KAF9783763.1"/>
    <property type="molecule type" value="Genomic_DNA"/>
</dbReference>
<evidence type="ECO:0000313" key="3">
    <source>
        <dbReference type="EMBL" id="KAF9783763.1"/>
    </source>
</evidence>
<protein>
    <submittedName>
        <fullName evidence="3">Uncharacterized protein</fullName>
    </submittedName>
</protein>
<keyword evidence="1" id="KW-0472">Membrane</keyword>
<sequence>MTRRPLAGTMYLRSLAFALTALLAAPNVEAQNCKPHWWTRSCLIAMGIYAAAFLVVLGVLVGGIYISDKRLKWRKRWADWRNNRRIKTRTTAAEERAPLSESSRTKPIFDNEIGAAEEGKVIAHTTGDGDYLIMLPPLRAHLSNSSQMSLSATSSMSGLPSYAEARQ</sequence>
<accession>A0A9P6L550</accession>
<evidence type="ECO:0000256" key="2">
    <source>
        <dbReference type="SAM" id="SignalP"/>
    </source>
</evidence>
<feature type="transmembrane region" description="Helical" evidence="1">
    <location>
        <begin position="46"/>
        <end position="66"/>
    </location>
</feature>
<organism evidence="3 4">
    <name type="scientific">Thelephora terrestris</name>
    <dbReference type="NCBI Taxonomy" id="56493"/>
    <lineage>
        <taxon>Eukaryota</taxon>
        <taxon>Fungi</taxon>
        <taxon>Dikarya</taxon>
        <taxon>Basidiomycota</taxon>
        <taxon>Agaricomycotina</taxon>
        <taxon>Agaricomycetes</taxon>
        <taxon>Thelephorales</taxon>
        <taxon>Thelephoraceae</taxon>
        <taxon>Thelephora</taxon>
    </lineage>
</organism>
<keyword evidence="4" id="KW-1185">Reference proteome</keyword>
<name>A0A9P6L550_9AGAM</name>
<dbReference type="Proteomes" id="UP000736335">
    <property type="component" value="Unassembled WGS sequence"/>
</dbReference>
<feature type="signal peptide" evidence="2">
    <location>
        <begin position="1"/>
        <end position="30"/>
    </location>
</feature>
<keyword evidence="2" id="KW-0732">Signal</keyword>
<evidence type="ECO:0000256" key="1">
    <source>
        <dbReference type="SAM" id="Phobius"/>
    </source>
</evidence>
<keyword evidence="1" id="KW-1133">Transmembrane helix</keyword>
<gene>
    <name evidence="3" type="ORF">BJ322DRAFT_878656</name>
</gene>
<dbReference type="AlphaFoldDB" id="A0A9P6L550"/>
<keyword evidence="1" id="KW-0812">Transmembrane</keyword>